<dbReference type="SMART" id="SM00382">
    <property type="entry name" value="AAA"/>
    <property type="match status" value="1"/>
</dbReference>
<name>A0A376GUX0_ENTGA</name>
<proteinExistence type="inferred from homology"/>
<dbReference type="OrthoDB" id="9804819at2"/>
<dbReference type="Proteomes" id="UP000254807">
    <property type="component" value="Unassembled WGS sequence"/>
</dbReference>
<dbReference type="InterPro" id="IPR017871">
    <property type="entry name" value="ABC_transporter-like_CS"/>
</dbReference>
<dbReference type="AlphaFoldDB" id="A0A376GUX0"/>
<evidence type="ECO:0000256" key="4">
    <source>
        <dbReference type="ARBA" id="ARBA00022840"/>
    </source>
</evidence>
<dbReference type="PANTHER" id="PTHR43335:SF4">
    <property type="entry name" value="ABC TRANSPORTER, ATP-BINDING PROTEIN"/>
    <property type="match status" value="1"/>
</dbReference>
<dbReference type="InterPro" id="IPR003439">
    <property type="entry name" value="ABC_transporter-like_ATP-bd"/>
</dbReference>
<dbReference type="PROSITE" id="PS50893">
    <property type="entry name" value="ABC_TRANSPORTER_2"/>
    <property type="match status" value="1"/>
</dbReference>
<keyword evidence="2" id="KW-0813">Transport</keyword>
<dbReference type="EMBL" id="UFYW01000001">
    <property type="protein sequence ID" value="STD81846.1"/>
    <property type="molecule type" value="Genomic_DNA"/>
</dbReference>
<evidence type="ECO:0000313" key="6">
    <source>
        <dbReference type="EMBL" id="STD81846.1"/>
    </source>
</evidence>
<dbReference type="Pfam" id="PF00005">
    <property type="entry name" value="ABC_tran"/>
    <property type="match status" value="1"/>
</dbReference>
<keyword evidence="6" id="KW-0378">Hydrolase</keyword>
<dbReference type="RefSeq" id="WP_060815311.1">
    <property type="nucleotide sequence ID" value="NZ_JBHULA010000002.1"/>
</dbReference>
<keyword evidence="7" id="KW-1185">Reference proteome</keyword>
<organism evidence="6 7">
    <name type="scientific">Enterococcus gallinarum</name>
    <dbReference type="NCBI Taxonomy" id="1353"/>
    <lineage>
        <taxon>Bacteria</taxon>
        <taxon>Bacillati</taxon>
        <taxon>Bacillota</taxon>
        <taxon>Bacilli</taxon>
        <taxon>Lactobacillales</taxon>
        <taxon>Enterococcaceae</taxon>
        <taxon>Enterococcus</taxon>
    </lineage>
</organism>
<reference evidence="6 7" key="1">
    <citation type="submission" date="2018-06" db="EMBL/GenBank/DDBJ databases">
        <authorList>
            <consortium name="Pathogen Informatics"/>
            <person name="Doyle S."/>
        </authorList>
    </citation>
    <scope>NUCLEOTIDE SEQUENCE [LARGE SCALE GENOMIC DNA]</scope>
    <source>
        <strain evidence="6 7">NCTC12360</strain>
    </source>
</reference>
<evidence type="ECO:0000256" key="2">
    <source>
        <dbReference type="ARBA" id="ARBA00022448"/>
    </source>
</evidence>
<dbReference type="PROSITE" id="PS00211">
    <property type="entry name" value="ABC_TRANSPORTER_1"/>
    <property type="match status" value="1"/>
</dbReference>
<sequence length="302" mass="33441">MTEILTLKNVSKLIGTKQIIDNASFSVEQGQVVGLLGPNGAGKTTIIRMIVGLMKHNKGSITIMGNSLETSFKAAIASVGAIVENPEFYNYLTGYENLMQYQRMAKTKMTTVEMDDLIRQVHLEEYINQKVKTYSLGMRQRLGVAQALIHRPTLLVLDEPMNGLDPKGMREFREMILMLREQGVSVLVSSHQLSDIEQIADHLIVVQKGKVTHQVAMDTLKAEKSLLIIKTDDDQEALNVLKTKFQIDGLALPDGLQISLETDNRSEIAAALVNAGIGLKEMKVQQSSLEETFLAWTEEGGL</sequence>
<dbReference type="InterPro" id="IPR003593">
    <property type="entry name" value="AAA+_ATPase"/>
</dbReference>
<keyword evidence="3" id="KW-0547">Nucleotide-binding</keyword>
<protein>
    <submittedName>
        <fullName evidence="6">ABC transporter ATP-binding protein</fullName>
        <ecNumber evidence="6">3.6.3.-</ecNumber>
    </submittedName>
</protein>
<dbReference type="GO" id="GO:0005524">
    <property type="term" value="F:ATP binding"/>
    <property type="evidence" value="ECO:0007669"/>
    <property type="project" value="UniProtKB-KW"/>
</dbReference>
<dbReference type="InterPro" id="IPR027417">
    <property type="entry name" value="P-loop_NTPase"/>
</dbReference>
<gene>
    <name evidence="6" type="ORF">NCTC12360_00262</name>
</gene>
<dbReference type="GO" id="GO:0016887">
    <property type="term" value="F:ATP hydrolysis activity"/>
    <property type="evidence" value="ECO:0007669"/>
    <property type="project" value="InterPro"/>
</dbReference>
<accession>A0A376GUX0</accession>
<evidence type="ECO:0000259" key="5">
    <source>
        <dbReference type="PROSITE" id="PS50893"/>
    </source>
</evidence>
<keyword evidence="4 6" id="KW-0067">ATP-binding</keyword>
<evidence type="ECO:0000256" key="1">
    <source>
        <dbReference type="ARBA" id="ARBA00005417"/>
    </source>
</evidence>
<dbReference type="PANTHER" id="PTHR43335">
    <property type="entry name" value="ABC TRANSPORTER, ATP-BINDING PROTEIN"/>
    <property type="match status" value="1"/>
</dbReference>
<feature type="domain" description="ABC transporter" evidence="5">
    <location>
        <begin position="5"/>
        <end position="233"/>
    </location>
</feature>
<dbReference type="Gene3D" id="3.40.50.300">
    <property type="entry name" value="P-loop containing nucleotide triphosphate hydrolases"/>
    <property type="match status" value="1"/>
</dbReference>
<evidence type="ECO:0000256" key="3">
    <source>
        <dbReference type="ARBA" id="ARBA00022741"/>
    </source>
</evidence>
<dbReference type="EC" id="3.6.3.-" evidence="6"/>
<comment type="similarity">
    <text evidence="1">Belongs to the ABC transporter superfamily.</text>
</comment>
<dbReference type="SUPFAM" id="SSF52540">
    <property type="entry name" value="P-loop containing nucleoside triphosphate hydrolases"/>
    <property type="match status" value="1"/>
</dbReference>
<evidence type="ECO:0000313" key="7">
    <source>
        <dbReference type="Proteomes" id="UP000254807"/>
    </source>
</evidence>